<accession>A0A4V2SF03</accession>
<dbReference type="Gene3D" id="2.170.130.10">
    <property type="entry name" value="TonB-dependent receptor, plug domain"/>
    <property type="match status" value="1"/>
</dbReference>
<name>A0A4V2SF03_9BACE</name>
<comment type="caution">
    <text evidence="3">The sequence shown here is derived from an EMBL/GenBank/DDBJ whole genome shotgun (WGS) entry which is preliminary data.</text>
</comment>
<dbReference type="Gene3D" id="2.60.40.1120">
    <property type="entry name" value="Carboxypeptidase-like, regulatory domain"/>
    <property type="match status" value="1"/>
</dbReference>
<dbReference type="InterPro" id="IPR008969">
    <property type="entry name" value="CarboxyPept-like_regulatory"/>
</dbReference>
<dbReference type="EMBL" id="SLXB01000004">
    <property type="protein sequence ID" value="TCO94964.1"/>
    <property type="molecule type" value="Genomic_DNA"/>
</dbReference>
<keyword evidence="1" id="KW-0812">Transmembrane</keyword>
<dbReference type="GO" id="GO:0009279">
    <property type="term" value="C:cell outer membrane"/>
    <property type="evidence" value="ECO:0007669"/>
    <property type="project" value="UniProtKB-SubCell"/>
</dbReference>
<dbReference type="InterPro" id="IPR012910">
    <property type="entry name" value="Plug_dom"/>
</dbReference>
<dbReference type="AlphaFoldDB" id="A0A4V2SF03"/>
<keyword evidence="1" id="KW-0998">Cell outer membrane</keyword>
<comment type="similarity">
    <text evidence="1">Belongs to the TonB-dependent receptor family.</text>
</comment>
<dbReference type="InterPro" id="IPR039426">
    <property type="entry name" value="TonB-dep_rcpt-like"/>
</dbReference>
<dbReference type="PROSITE" id="PS52016">
    <property type="entry name" value="TONB_DEPENDENT_REC_3"/>
    <property type="match status" value="1"/>
</dbReference>
<keyword evidence="1" id="KW-1134">Transmembrane beta strand</keyword>
<evidence type="ECO:0000259" key="2">
    <source>
        <dbReference type="Pfam" id="PF07715"/>
    </source>
</evidence>
<protein>
    <submittedName>
        <fullName evidence="3">TonB-linked SusC/RagA family outer membrane protein</fullName>
    </submittedName>
</protein>
<evidence type="ECO:0000313" key="3">
    <source>
        <dbReference type="EMBL" id="TCO94964.1"/>
    </source>
</evidence>
<reference evidence="3 4" key="1">
    <citation type="submission" date="2019-03" db="EMBL/GenBank/DDBJ databases">
        <title>Genomic Encyclopedia of Type Strains, Phase IV (KMG-IV): sequencing the most valuable type-strain genomes for metagenomic binning, comparative biology and taxonomic classification.</title>
        <authorList>
            <person name="Goeker M."/>
        </authorList>
    </citation>
    <scope>NUCLEOTIDE SEQUENCE [LARGE SCALE GENOMIC DNA]</scope>
    <source>
        <strain evidence="3 4">DSM 23917</strain>
    </source>
</reference>
<dbReference type="Pfam" id="PF13715">
    <property type="entry name" value="CarbopepD_reg_2"/>
    <property type="match status" value="1"/>
</dbReference>
<dbReference type="NCBIfam" id="TIGR04057">
    <property type="entry name" value="SusC_RagA_signa"/>
    <property type="match status" value="1"/>
</dbReference>
<feature type="domain" description="TonB-dependent receptor plug" evidence="2">
    <location>
        <begin position="124"/>
        <end position="227"/>
    </location>
</feature>
<keyword evidence="1" id="KW-0813">Transport</keyword>
<dbReference type="InterPro" id="IPR018247">
    <property type="entry name" value="EF_Hand_1_Ca_BS"/>
</dbReference>
<keyword evidence="1" id="KW-0472">Membrane</keyword>
<dbReference type="SUPFAM" id="SSF56935">
    <property type="entry name" value="Porins"/>
    <property type="match status" value="1"/>
</dbReference>
<evidence type="ECO:0000256" key="1">
    <source>
        <dbReference type="PROSITE-ProRule" id="PRU01360"/>
    </source>
</evidence>
<organism evidence="3 4">
    <name type="scientific">Prevotella heparinolytica</name>
    <dbReference type="NCBI Taxonomy" id="28113"/>
    <lineage>
        <taxon>Bacteria</taxon>
        <taxon>Pseudomonadati</taxon>
        <taxon>Bacteroidota</taxon>
        <taxon>Bacteroidia</taxon>
        <taxon>Bacteroidales</taxon>
        <taxon>Bacteroidaceae</taxon>
        <taxon>Bacteroides</taxon>
    </lineage>
</organism>
<evidence type="ECO:0000313" key="4">
    <source>
        <dbReference type="Proteomes" id="UP000295600"/>
    </source>
</evidence>
<dbReference type="PROSITE" id="PS00018">
    <property type="entry name" value="EF_HAND_1"/>
    <property type="match status" value="1"/>
</dbReference>
<dbReference type="FunFam" id="2.170.130.10:FF:000003">
    <property type="entry name" value="SusC/RagA family TonB-linked outer membrane protein"/>
    <property type="match status" value="1"/>
</dbReference>
<comment type="subcellular location">
    <subcellularLocation>
        <location evidence="1">Cell outer membrane</location>
        <topology evidence="1">Multi-pass membrane protein</topology>
    </subcellularLocation>
</comment>
<dbReference type="NCBIfam" id="TIGR04056">
    <property type="entry name" value="OMP_RagA_SusC"/>
    <property type="match status" value="1"/>
</dbReference>
<dbReference type="Proteomes" id="UP000295600">
    <property type="component" value="Unassembled WGS sequence"/>
</dbReference>
<dbReference type="SUPFAM" id="SSF49464">
    <property type="entry name" value="Carboxypeptidase regulatory domain-like"/>
    <property type="match status" value="1"/>
</dbReference>
<dbReference type="InterPro" id="IPR037066">
    <property type="entry name" value="Plug_dom_sf"/>
</dbReference>
<dbReference type="RefSeq" id="WP_131925523.1">
    <property type="nucleotide sequence ID" value="NZ_JBQMZI010000004.1"/>
</dbReference>
<sequence>MKNATECSFKRMSLWVFLLLTASSLLGQTLITVKGTVTDAQGEILIGVTVLVQGTQNGTVTNADGHYTIQNVPINSILDFSYVGMRMQSVEVNRNSVINVILKEDSEMLENVVVIGYGEQKRDQVVSSISAIEGKRLELPARNLTNNIAGRIPGLLAIQRSGEPGYDNAEIWIRGISSFSGGTGALVLVDGVPRHIQDISPEEIESFTILKDASATAVYGAEGANGVILITSKRGKIQKTNIELRADCFVNQPTRVVEFVDSKDWLTLYNEAAWNTAGNPDKRFWNIAGNYAPPYSDEIINRYITNADPDIYPNTRWMDLLKPVALNQRLALNFRGGGEKVRFFVAASFFNEEGLFKSKPTSDVTEFEKKDQYNVNIGLQRYNLRTNIDFDIAKWTKLRVDLSGQYLTTNYPGTSTKDIFNAMMRSAPHLIPMLYSNGYPSRYSATGGFENPYTLLNFKGYTREYRVGLQTNVGIEQRLNFITPGLYIKGNVSFDADFIARISRARKPNEFYQSGRDDDGNLLLKKVVNGQSTATEAKDGSFNGGNKRIYLEASLNYNRTFAKRHAVNALLLYMQKESQIQGNPYPYKKQSFVGRAGYAFDNKYYINLSFGFTGSENFAPNHRYGFFPAMGLGYQLTNERKIGPWLRKQGVSNLKLRLSYGLTGNDQVASSRFPYKESLTWSNERVFLGMSSAGGLNQSERLIYEKQAYNPQIRWEIEEKRNIGLDIGLLDDAFSLTLEYFNNLRHDILLQRNTVSQVSGLINNPFQNFGKVRNYGFESSLNFSKTWQKWQIGAMGTFTFARNKIIEMDEVPRKYAYQMTTGSKIGQIDAWVAERLYIDNDFDITENPVTGVKTYTLKDGIPVSKYGAVYPGNIKYVDMNNDGIIDEFDWVRTPKGTFPEKPEIVYGFGFSASYGGVYLSTFFQGMANRSVYLQPSEMLPFLGQEPLTTSVKQFALSRWQSDNPSQQVVLPRLMLGNMSENDNRRSTWWLRDGSFLRFKNLEVGYRFNRSFLERIGMRALRIYLLCQNICTWDHIKYWDPEMGNSSSGMGYPIQRSFNLGVDITF</sequence>
<dbReference type="InterPro" id="IPR023996">
    <property type="entry name" value="TonB-dep_OMP_SusC/RagA"/>
</dbReference>
<dbReference type="Pfam" id="PF07715">
    <property type="entry name" value="Plug"/>
    <property type="match status" value="1"/>
</dbReference>
<gene>
    <name evidence="3" type="ORF">EV202_10461</name>
</gene>
<proteinExistence type="inferred from homology"/>
<dbReference type="InterPro" id="IPR023997">
    <property type="entry name" value="TonB-dep_OMP_SusC/RagA_CS"/>
</dbReference>